<dbReference type="InterPro" id="IPR027417">
    <property type="entry name" value="P-loop_NTPase"/>
</dbReference>
<name>A0A2T9YCT7_9FUNG</name>
<reference evidence="11 12" key="1">
    <citation type="journal article" date="2018" name="MBio">
        <title>Comparative Genomics Reveals the Core Gene Toolbox for the Fungus-Insect Symbiosis.</title>
        <authorList>
            <person name="Wang Y."/>
            <person name="Stata M."/>
            <person name="Wang W."/>
            <person name="Stajich J.E."/>
            <person name="White M.M."/>
            <person name="Moncalvo J.M."/>
        </authorList>
    </citation>
    <scope>NUCLEOTIDE SEQUENCE [LARGE SCALE GENOMIC DNA]</scope>
    <source>
        <strain evidence="11 12">SWE-8-4</strain>
    </source>
</reference>
<feature type="compositionally biased region" description="Basic and acidic residues" evidence="9">
    <location>
        <begin position="6715"/>
        <end position="6724"/>
    </location>
</feature>
<dbReference type="GO" id="GO:0016887">
    <property type="term" value="F:ATP hydrolysis activity"/>
    <property type="evidence" value="ECO:0007669"/>
    <property type="project" value="InterPro"/>
</dbReference>
<feature type="compositionally biased region" description="Acidic residues" evidence="9">
    <location>
        <begin position="6324"/>
        <end position="6359"/>
    </location>
</feature>
<dbReference type="SMART" id="SM00382">
    <property type="entry name" value="AAA"/>
    <property type="match status" value="6"/>
</dbReference>
<dbReference type="STRING" id="133385.A0A2T9YCT7"/>
<dbReference type="CDD" id="cd00009">
    <property type="entry name" value="AAA"/>
    <property type="match status" value="1"/>
</dbReference>
<dbReference type="GO" id="GO:0005654">
    <property type="term" value="C:nucleoplasm"/>
    <property type="evidence" value="ECO:0007669"/>
    <property type="project" value="UniProtKB-SubCell"/>
</dbReference>
<comment type="similarity">
    <text evidence="3">Belongs to the midasin family.</text>
</comment>
<dbReference type="InterPro" id="IPR011704">
    <property type="entry name" value="ATPase_dyneun-rel_AAA"/>
</dbReference>
<keyword evidence="8" id="KW-0539">Nucleus</keyword>
<feature type="compositionally biased region" description="Basic and acidic residues" evidence="9">
    <location>
        <begin position="6260"/>
        <end position="6270"/>
    </location>
</feature>
<keyword evidence="7" id="KW-0143">Chaperone</keyword>
<feature type="compositionally biased region" description="Polar residues" evidence="9">
    <location>
        <begin position="6830"/>
        <end position="6844"/>
    </location>
</feature>
<feature type="compositionally biased region" description="Basic and acidic residues" evidence="9">
    <location>
        <begin position="6846"/>
        <end position="6855"/>
    </location>
</feature>
<feature type="compositionally biased region" description="Acidic residues" evidence="9">
    <location>
        <begin position="6526"/>
        <end position="6545"/>
    </location>
</feature>
<gene>
    <name evidence="11" type="ORF">BB561_005004</name>
</gene>
<dbReference type="PROSITE" id="PS50234">
    <property type="entry name" value="VWFA"/>
    <property type="match status" value="1"/>
</dbReference>
<sequence length="7291" mass="831295">MDDTLPQTAQPLDSAFVVDIIDPYSIDLARAIQLTISAINSFKAQDSLNSDFINLIYQKFHYFIDKFDSTQPSKFSKEILNINSRNILNLISASLLIDAKYVLIAREHDSIHSQNDFCSAQDFNNFLQNFNYSTFGHNYKEGVLTMSIARIYRPLLLDLLSRLIAPSSKSEIIELLGFNVNNNSDIINYNFCVEYTFAMLLELYPQSTNLVQSFVSKNNTFYLTTKYNFENSNTNFIIAQLLNLYRLASFIDFGSIGSYENSTDINDNTFDLKTTIYSYLSNNSIMIRYLTCQCICKLYHVNPTDRLNLEKLWIVDYHNNYIANSNQFKIDIDQVNTLSDAFCSLENNRISLENQMVLVHNNLFNNGDIFHKNDFSSKETFENQNRKIYLSESDLCELVVSIYGVIISVNLLDQADSSQLSTKDFKTGTNDNNPNFISTKTSKGSLSDLALAFSLHQPVLLTGESGSGKSTYVEEIARITGNELIVIHLGDQTDPKVLLGTYVSGSKQGDFDWQPGVLTLAVQTGKWVLIEDIDLASSEVASILLPLLESRELFIAGRGERITAHNKFQLIATQASVNNIKISQKLSNSDLTDSENGIAETENFGSLDDSLHSSLSRNSNSIVANGCWSRKFVKSLSQDEVVSIISHKYPNLASIAKSLYSIFTQIQIMSNESLSDFVAESGSLNLLTTTSSRKLNNRDFFKFCHRVSHQISAYPVYQNNGSSLMNTPDGRFIAFVEASDCFLESESNEEIKKHKLIYVAKLIGVSKDRVEHFLSSFTPNILINYPVLSLGRATFKLDSFGYDRYDANELSLISDLNSLINLKNSNYLSSNKPPKRNNKPFSLTDHAKRLMEKISISIELNEPILLSGETGTGKTTVVQYVADLLNQDISVINLSQQSDSSDLLGGFKPVDTKSIAASLKSSFDELFIKTFSQKKNAVFIEAVHASFIKQSWTRLSKLFVESSKMASQVNKKKENRLAAKLETILQNMSNLELDNKSDNLGPNPSKKIKREDDKLLLFSEKKNVEIQFQDLELLKSDWENFSVLANKFLLQAQDDSSQAMVFTYKEGILVNAVKNGAWILLDEINLATPETLDCLSGLLQDINGSILLVDRGDLQPIKRHPNFRLFSCMNPATDVGKKSLPNGLRSRFSEYYVQPPDNNDSDLLSVISSYLSSVISNSNKSILHSIKDFYRSARNLALNHKIVDGAQQRPNYSLRTLTRSLSFAVNNAYTYSLSRSVYEGLYMTFATQLESESRKILVNELQKFIFPGMKASSISSLLKRVPQSPNTSNLKDVSNQEYIQFGSYWLKKMNNGGLQTEGSKKYNFDNYVLTESVLENLHALSRGVMCNEYPILIQGPTSAGKTSMIEYLANKTNHTFVRLNNHEHTDLQEYLGSYVSKDGKLVFQEGVLVQALRFGHWLVLDELNLAPSDVLEALNRLLDDNRELIIPETSEIVRPHKDFMLFATQNPAGFYGGRKHLSRAFRNRFLELHFNQMPKSELDSVLTTRCNIAPSHSKKLVEVYSALTELRSQSRMFEAKNGFITLRDLFRWADRNSITYQELAEVGYMLLAERIRKPSEKKEIKAVLEKVFKAKVSPDKLYSMEKVESLDEYKLLMESATKSKENQALVENVVWTFAMRRLFILTVQCLKFNDPVLLVGETGCGKTTVCQLLSLSRGTDLYSLNCHQNTETADLLGGQRPVRNRSLNYDQSFTHSIEFINAFYNLDLSTLSNGAENQKIDLYNDINLNYIKALLDQFAPTVDNIQELFKASEFYEPFFKYLTLFARSIDSSTRNLFEKIPIAIQIFNSAKLATYYFQNANSLFEWVDGPLVSAMKTGSFFLLDEISLADDSVLERLNSVLEPSRTLLLAEKVSNESIESILDSDSISANSTSIELVAKSGFGFLATMNPGGDYGKRELSPALRNRFVEIWVPSVTNKKDLVTILAKRISNSSKFKSNDESLNSIFYQASYIITDFMQWLSDIVVPNFTPLNDTSYKHPLSVDQEDSDDSTFNLLTMLSLREYLAWADFIAKTHNKMGLDLSIIHGGCLVLLDGFGSHGSVGGKADTLVNYMRVPESLSKNLMSTQEKKAIVKQLLLQKLISSTNLKIENLESISKNYFKFEDQINNSISVCTDYPLFGIIDSKIICQQIIDKDFLNKSKNVLYSELLYKNIKINTTSDTNSKACVGVEPFYIDFNQENSSFIDMNHLDFALHAPTSFDNFIKILRGMQIRKPLLLEGSPGVGKTTLVEALAKLTNHKLERINLSDQTDLMDLFGTDLPVENGQMGQFEWRDAPFLKAMQNGDWVLLDEINLATQSVLEGLNSCLDHRGYVYISELGKEFYCHPEFYLFAAQNPVAQGGGRKGLPRSFLSRFTQVYMSELNAEDMEVICLDRFAKYNVQLETDLLQNILEFNSIVNKTVLQERSFGRLGSPWEFNLRDIYRLLEITLAQFGQKSNSEIITVYQIIDFLRLIYVDRMRTIEDRDKMWDLITRVFAKDKTDNLLLESINTNKNSSYFSITPNYIQVGNAILGRKNNFIKDSLYEKYQLPQINGLNNSDSRSMVYNQRALIRDNFLGINSLMHCIRMSQMAILVGNSGSGKSSIVQFLANSCGSKLLHFSMNSSVDTLELLGGFEKIDLHRHWSKLINKVQDVVLYLIHYLLTDANILSDTTDLMDIEYAFAQTENKEDVIYSEKTNDNRVISSEVFSSSIGANIYSVFSNNDQIKLAQHLEFMLKTINMKSHSLDNVKDLLNFVGNLFGFREKNADTSNITEHSTGILKRFFLRLSKNNDIILLLQNKLEKIYEQLNTYERHSNTGVLGKFEFIDGVLIEALTNGYWILIDKANLCSPSVLDRLNGLLEPNGKLILGECGVVQDENGNQSVRTIKKHQNFRIILTVDPKYGELSRAMRNRGIEIALLPSSVTISGDIQKENVSTLDADNEHNSQCSLKNYKSTFIQDFKNFEISDSNANSRIFFKSGFNYLSNILFNQLKLFGPIQDFIQISKLYQLYDLQTILKIFSISSNNTGCSTYSAYSSLKLNNSNNGDSSSLLRNFTQLALQTVTRIQRGSSTTDLILSSKVEFDGEFCYYSYLSNIINSQSECAVVKLQTIFYELYNQTSWSNINNTVQEKRQILDDLAIELYSLYLLTFNLHTLPYLDINPSYEVYTNQRQILLFLRWIIDKADVMKFSTNGNIEATSIKPVNSPHIETIYDLCTDLDIFILRYFLPNLKYIELVEKKRFTINSLTDSQKILSQSYESANQNISTSLSISKNTLWIPEINMLIERKIKYYYNSIDKDLSDSNSNGLLNFSNQEILMHNSSIFNYYAINLLSDFHSSLADLAIIEVKLARETKSQEKILNRMKSNIKDDYSTNNLYPKLMHVDIAYRYYSSNGLDINIDQLSHQVLAHIFPFLNSVKDLISFFTSYVFEASSNFALQIKQSFNDFLNPQNNSFLPLSNKLFVLLSISRAQDIDLSAISTLSEELLIKYTEIINSLNYTPLHEKITTDSSYKYLQMSILSNLELNQIKLNSNFDSFLNNVKSNILNLCLSVKLNSNLMTRKLWEALHPTSLHTFDLRELEIRLLKILYHFSLLNNSEQQSQANNKPFLFDTLDKSIDIIQALATLYMISGNNITDSSSVPNDKKLLLSSFEKMCYSIEKNLGIYIDESIKKSDNLSTEKYDSTIHDNLKDSKQHNYSQSEPLHDDPSVEKYRYLNDNLSGTKIVIFNTLPIVDAISSISKTALENNTIGTLRNLLVCADLFKNTDFRLNSNLKDLINNVINNIEFENTKIDALKNIFSQKYYYPEKKHNIKIYSQNKDRIEDNKPTTLATFPAAQLLSNKLRIRWILDSITGTLYDQDLNKSALAKIFLQLDAISGIWSSGEYYYYNQLFMKKENAINFNSIEANTEHDQIFLEDDLTVSINSCHSAALYSPIEIKGYFNSLSVNSNYPLLTWVWPLPTDLPHTLNQSIWTPTIYYLSHLQSNSPISSFSDTILLSKKALKKLLNEVATPIIPLSSYNHDVNSASEINNIFMNIEKTLTLYSFLKANISDYINDMLPLLIVIFSSDDLEISRELDLNQLTPEIANLENEKYILKLKICEKIVQLHSLLLEPERCIDKELIKFSQIYSIFSELHYDFGHVLKIVTNTVLPSFDITHFIERVPSNLDDLPVIYTISKLAFDLSFTSLKEATSLACSIANCNESEYNYMFYYCKSLVFKGKTLMSLALLLALVPADPIDPASKNYCLLKWTKENLLKSNLSFLISNTLNHALSANKSTENIEEVFSESQIITKNLTDLNKTSIFRPDKNFEFQNDRISFSEKISLNDKKTLVNSNLKIDVATSFKELWISEKKLIAGMLGVNKVINLISNLTSIFTLNKNENDRFDTTLKAHTLYLQAKNIAFSMDSGLENATTNIRNIFEANFSDLVLLWTSKVNAIRFGIQNLLQSSSPSIIYPSTFQVTLNKLLSTELVQFPTISYSTSNNFNFISVDSHKINFVPQDLKKSANRYLETSTSFLFEYQTWETIKFLLKSKNKVDQITYSNHNNENSNKNLIDLNLNGSENSIYLRFLLNLLVRICLSIWNIKTLDSKLLDNINKIFSEIYKIWSSLEKLRDKQTEEQNSLYKTKKSANESLKDLTDEEIKDKDKQTWFPQFDKDFDLPDEFDDLNDSTEYQNSDNDTFEIGNEKIPELDFSILSDLFKLHAWIFNNYTLDANIQSDSLFDRSDIINITKDNDNSIDNQSQSNLNQHNSADSQLNIEYKSTAFSQVLEINVLGSIYSSLIDHSFELSSDFGGKLFSSTIISDQSTTSSDFKETVSQSLMFGSEVDSILKSAHMVYLSRLGSDYKNRKGVTNFSKKNASSLKEKSSSFIAEDYLNFMESCNDDILEEKDLKKNTNMSHLYPLINFANITNKATNIYDFYHDSNVLESRKIFALINPILVRINELLEEYSDNSVLIQLRFLCIKLLNLPQNTSIAKILTGVETLYTKGSDWEKYNSSKQTSLQIHLDTISRLIIHWRQIELYSWPMLLQVEFNNISKNSEQYWLNLFGAFVLNACFDADFIADSLNSAASIDLLIFSSNLKSILPKLDSQTNSDVISTIDQFLATCAVGEFEYRLEMIKSILNHRKIQLNYLNNLLKPINCISLEDKNSIKTNTIISTVDSNSDNICNTLANGISYYSQFLEPINTFIQESKANISKELSEFVKISSFSDVNPESLKQSAKRTHNHLSKSLRKWRDSLQMPVNTIIEKYIKYNIQDSKTISIAKFNLSNSDNLNSNNLKSPSYKLNNFGSSLNLQAQIDKHFKISDFNNKNVDFKFILDYIYKPGFISNNVEKHLKQLGIISCKNDNFTQMVSAQKHLTTESQLTKKTSVICNFLNYIYKYWNFNQWNIKNFIDKYDPIELNISNKEHSKSKTLNFPHNLDSIHNIITSRISDSNISSQFTDYINWFNKRNFKLHYNNNRIANGNTDNLSYWYTPYPNPILVSNVSSLKKLERFLRKLKSYTIKNANEDHNSEYYQLISSEEYTDGLEFYFSSLSQEINAIQNLCTPSDLSNKAENLLNESQKQLTINKMPIKLLNSQNSGKSSIQTTMKKKNGKMVIVSIDNNNFDKDSSENTLHDNDQKNELTRKEALEIQSKAIKSYWSQQKQLRLKLLVNMMKQLKNIGLSGKIKSSQNDKIKSSNIFDLSSELQKLPVNNLESYYQSIQKLALYNDSNDLIINGTHASIVLIAQSRNEHMELLTYLNQAYREAYYLNEAKNRTGEITGRNEINQIYVDKLFAMAYNWNCLINKEAQTGAEFVSQAKKFNDIISMFMPIKEVEKGGSDSIYTDDHTGFSMQVMKKPSTVDILKKIKDRKTLLDSLVENLTQSILCIRTVCFNDFKSTENIISNVVVGSSNESAINQVSEFIESTEYIELKHCFNTETGEMAVGVIQKILLKTKNLQILYNNLYHRLYSIEYETGISTLDCYRYIIGQGYFNFDQFGLICSSNSLNSWDIYFKFVKDEINNLISNSPQFTYFIKSILNLTNSNISLQSYQRKIEINEMLNGIPNTDTDIYNQLVKIVNSISVFGNAVTLTLQQIFKLIDYYNSKTSMFKENAASYRYLETCNNFETRRNDYLDDDPTSSSLDAWDLHSNEAPIRSECYRKLYSCFNLNEISALLKTLYGQIGKLYGMGYNENNYISENLENGNNLTYKTSIDYTRALVDIRILPLVEQYYTCIQHVNNSLSQHHYQFIKSGRIFAQMITSVFVRGIASADALVNHSDLQNGENSENDDLEQPKKGNKEFDTSTDPSGMGEGNTDNAKNVSNEIENEDQILGATEKDKEAPENNDNNKPSRNEDSIEMDADFDGEIGEADLEPDASSDESADESQDEDMDMNEKLGHVDITDPTAVDEKMWNEQDDNNNSDKSANENPEKQVKDSASKGGENQEMVAKEEEQNEESESKDSSNKDDTEDNKNTKNHKEPNSKDNTKIEEEDNKESNETNNDNHNENSDMESEGEDDSGLNPNSLGSKLPIADVSDDLNDQLEIPDDLNLDSGKNNEEDSNLDMDSTEDHQDEEVNESEGLNSKDKGNNQSEDEMILDEETLESLRDNGGDINEEIKENTDSSEENNMSEQQESEKMELDSNNNVDESLENNMDEDEAFNDENENKLDGNSAEMNDQGNESSNESNDIEGEENINEEQNIEKLNKKDDNIFSGAQSVNSGLESGNNNEEIQNNSSSDQTNAIDNDEADYHDLEKSNDQNLNDNLNKESDETEKQKNPLRSLSNAVEMWEKRLNMIQDDEKNNEDTNDSLKNSDEHLNDEVNDTNDDGIEYQFVGENESSDNTTMADTNSDEAKKQFEKFKNSMDNNSLNRNDSDFNTNDEKNQNSIDDLKSNINIKDLEDPENVEIEKNNPIVENNYNSLDNQLKNESGEFEETQQNEIFTYNHRINFENESKDTNNVDITHEIEIDKDGVETKNSNSKEKKIIDIENLKKELDASTANWFTLGQNKNKALSLWNNYIITGQDNATRLSEQLKLILEPTLSSHLKGDYRTGKRLNMKRIIPYIASQYKRDKIWLRRTKPMKREYQVLLAIDDSKSMISSQSNAINNNEENKDYNTIKLTFETLALLTNSLQQLEIGELGVVSFGDKVNILHDFNKNLNLEEGARIISEMKFDQESTDIDHLLDTSINLFNPHLAYGGGKGEVSELWKLMLILSDGICQNHAELRQIVLRAAEMKIMIVFIVLDKNSKPENSKNDNAISQNLSSITEIKQVQYQKNPKGQIELVMKKYLDTFPFDFYLILRDVNGLPEVLSDALRQFFSLVASE</sequence>
<dbReference type="GO" id="GO:0000055">
    <property type="term" value="P:ribosomal large subunit export from nucleus"/>
    <property type="evidence" value="ECO:0007669"/>
    <property type="project" value="TreeGrafter"/>
</dbReference>
<dbReference type="Pfam" id="PF17867">
    <property type="entry name" value="AAA_lid_7"/>
    <property type="match status" value="3"/>
</dbReference>
<comment type="subcellular location">
    <subcellularLocation>
        <location evidence="1">Nucleus</location>
        <location evidence="1">Nucleolus</location>
    </subcellularLocation>
    <subcellularLocation>
        <location evidence="2">Nucleus</location>
        <location evidence="2">Nucleoplasm</location>
    </subcellularLocation>
</comment>
<feature type="compositionally biased region" description="Basic and acidic residues" evidence="9">
    <location>
        <begin position="6392"/>
        <end position="6405"/>
    </location>
</feature>
<dbReference type="InterPro" id="IPR036465">
    <property type="entry name" value="vWFA_dom_sf"/>
</dbReference>
<feature type="domain" description="VWFA" evidence="10">
    <location>
        <begin position="7053"/>
        <end position="7281"/>
    </location>
</feature>
<dbReference type="GO" id="GO:0030687">
    <property type="term" value="C:preribosome, large subunit precursor"/>
    <property type="evidence" value="ECO:0007669"/>
    <property type="project" value="TreeGrafter"/>
</dbReference>
<evidence type="ECO:0000256" key="3">
    <source>
        <dbReference type="ARBA" id="ARBA00007188"/>
    </source>
</evidence>
<evidence type="ECO:0000256" key="9">
    <source>
        <dbReference type="SAM" id="MobiDB-lite"/>
    </source>
</evidence>
<feature type="compositionally biased region" description="Acidic residues" evidence="9">
    <location>
        <begin position="6615"/>
        <end position="6630"/>
    </location>
</feature>
<feature type="compositionally biased region" description="Basic and acidic residues" evidence="9">
    <location>
        <begin position="6360"/>
        <end position="6381"/>
    </location>
</feature>
<dbReference type="SMART" id="SM00327">
    <property type="entry name" value="VWA"/>
    <property type="match status" value="1"/>
</dbReference>
<feature type="compositionally biased region" description="Polar residues" evidence="9">
    <location>
        <begin position="6282"/>
        <end position="6292"/>
    </location>
</feature>
<proteinExistence type="inferred from homology"/>
<feature type="region of interest" description="Disordered" evidence="9">
    <location>
        <begin position="6247"/>
        <end position="6749"/>
    </location>
</feature>
<dbReference type="Proteomes" id="UP000245383">
    <property type="component" value="Unassembled WGS sequence"/>
</dbReference>
<feature type="compositionally biased region" description="Basic and acidic residues" evidence="9">
    <location>
        <begin position="6667"/>
        <end position="6677"/>
    </location>
</feature>
<dbReference type="Gene3D" id="3.40.50.300">
    <property type="entry name" value="P-loop containing nucleotide triphosphate hydrolases"/>
    <property type="match status" value="9"/>
</dbReference>
<evidence type="ECO:0000256" key="2">
    <source>
        <dbReference type="ARBA" id="ARBA00004642"/>
    </source>
</evidence>
<dbReference type="FunFam" id="3.40.50.300:FF:000582">
    <property type="entry name" value="Midasin"/>
    <property type="match status" value="1"/>
</dbReference>
<feature type="compositionally biased region" description="Acidic residues" evidence="9">
    <location>
        <begin position="6502"/>
        <end position="6517"/>
    </location>
</feature>
<dbReference type="EMBL" id="MBFR01000271">
    <property type="protein sequence ID" value="PVU90153.1"/>
    <property type="molecule type" value="Genomic_DNA"/>
</dbReference>
<dbReference type="PANTHER" id="PTHR48103:SF2">
    <property type="entry name" value="MIDASIN"/>
    <property type="match status" value="1"/>
</dbReference>
<accession>A0A2T9YCT7</accession>
<dbReference type="GO" id="GO:0000027">
    <property type="term" value="P:ribosomal large subunit assembly"/>
    <property type="evidence" value="ECO:0007669"/>
    <property type="project" value="TreeGrafter"/>
</dbReference>
<dbReference type="PROSITE" id="PS00675">
    <property type="entry name" value="SIGMA54_INTERACT_1"/>
    <property type="match status" value="2"/>
</dbReference>
<dbReference type="PANTHER" id="PTHR48103">
    <property type="entry name" value="MIDASIN-RELATED"/>
    <property type="match status" value="1"/>
</dbReference>
<dbReference type="Pfam" id="PF17865">
    <property type="entry name" value="AAA_lid_5"/>
    <property type="match status" value="1"/>
</dbReference>
<evidence type="ECO:0000256" key="5">
    <source>
        <dbReference type="ARBA" id="ARBA00022741"/>
    </source>
</evidence>
<feature type="compositionally biased region" description="Basic and acidic residues" evidence="9">
    <location>
        <begin position="6732"/>
        <end position="6743"/>
    </location>
</feature>
<organism evidence="11 12">
    <name type="scientific">Smittium simulii</name>
    <dbReference type="NCBI Taxonomy" id="133385"/>
    <lineage>
        <taxon>Eukaryota</taxon>
        <taxon>Fungi</taxon>
        <taxon>Fungi incertae sedis</taxon>
        <taxon>Zoopagomycota</taxon>
        <taxon>Kickxellomycotina</taxon>
        <taxon>Harpellomycetes</taxon>
        <taxon>Harpellales</taxon>
        <taxon>Legeriomycetaceae</taxon>
        <taxon>Smittium</taxon>
    </lineage>
</organism>
<dbReference type="SUPFAM" id="SSF52540">
    <property type="entry name" value="P-loop containing nucleoside triphosphate hydrolases"/>
    <property type="match status" value="6"/>
</dbReference>
<dbReference type="FunFam" id="3.40.50.300:FF:000142">
    <property type="entry name" value="Midasin"/>
    <property type="match status" value="1"/>
</dbReference>
<feature type="compositionally biased region" description="Basic and acidic residues" evidence="9">
    <location>
        <begin position="6415"/>
        <end position="6475"/>
    </location>
</feature>
<evidence type="ECO:0000259" key="10">
    <source>
        <dbReference type="PROSITE" id="PS50234"/>
    </source>
</evidence>
<feature type="compositionally biased region" description="Low complexity" evidence="9">
    <location>
        <begin position="6686"/>
        <end position="6704"/>
    </location>
</feature>
<dbReference type="InterPro" id="IPR040848">
    <property type="entry name" value="AAA_lid_7"/>
</dbReference>
<keyword evidence="12" id="KW-1185">Reference proteome</keyword>
<keyword evidence="6" id="KW-0067">ATP-binding</keyword>
<dbReference type="SUPFAM" id="SSF53300">
    <property type="entry name" value="vWA-like"/>
    <property type="match status" value="1"/>
</dbReference>
<dbReference type="InterPro" id="IPR003593">
    <property type="entry name" value="AAA+_ATPase"/>
</dbReference>
<dbReference type="FunFam" id="3.40.50.300:FF:000712">
    <property type="entry name" value="Midasin"/>
    <property type="match status" value="1"/>
</dbReference>
<dbReference type="InterPro" id="IPR025662">
    <property type="entry name" value="Sigma_54_int_dom_ATP-bd_1"/>
</dbReference>
<dbReference type="GO" id="GO:0005524">
    <property type="term" value="F:ATP binding"/>
    <property type="evidence" value="ECO:0007669"/>
    <property type="project" value="UniProtKB-KW"/>
</dbReference>
<dbReference type="Pfam" id="PF07728">
    <property type="entry name" value="AAA_5"/>
    <property type="match status" value="6"/>
</dbReference>
<evidence type="ECO:0000256" key="4">
    <source>
        <dbReference type="ARBA" id="ARBA00017143"/>
    </source>
</evidence>
<dbReference type="OrthoDB" id="5186at2759"/>
<evidence type="ECO:0000256" key="6">
    <source>
        <dbReference type="ARBA" id="ARBA00022840"/>
    </source>
</evidence>
<feature type="compositionally biased region" description="Acidic residues" evidence="9">
    <location>
        <begin position="6654"/>
        <end position="6663"/>
    </location>
</feature>
<dbReference type="InterPro" id="IPR041190">
    <property type="entry name" value="Midasin_AAA_lid_5"/>
</dbReference>
<feature type="compositionally biased region" description="Acidic residues" evidence="9">
    <location>
        <begin position="6476"/>
        <end position="6486"/>
    </location>
</feature>
<dbReference type="GO" id="GO:0005730">
    <property type="term" value="C:nucleolus"/>
    <property type="evidence" value="ECO:0007669"/>
    <property type="project" value="UniProtKB-SubCell"/>
</dbReference>
<feature type="region of interest" description="Disordered" evidence="9">
    <location>
        <begin position="6827"/>
        <end position="6855"/>
    </location>
</feature>
<comment type="caution">
    <text evidence="11">The sequence shown here is derived from an EMBL/GenBank/DDBJ whole genome shotgun (WGS) entry which is preliminary data.</text>
</comment>
<evidence type="ECO:0000313" key="12">
    <source>
        <dbReference type="Proteomes" id="UP000245383"/>
    </source>
</evidence>
<evidence type="ECO:0000256" key="1">
    <source>
        <dbReference type="ARBA" id="ARBA00004604"/>
    </source>
</evidence>
<evidence type="ECO:0000313" key="11">
    <source>
        <dbReference type="EMBL" id="PVU90153.1"/>
    </source>
</evidence>
<keyword evidence="5" id="KW-0547">Nucleotide-binding</keyword>
<feature type="region of interest" description="Disordered" evidence="9">
    <location>
        <begin position="6763"/>
        <end position="6794"/>
    </location>
</feature>
<evidence type="ECO:0000256" key="8">
    <source>
        <dbReference type="ARBA" id="ARBA00023242"/>
    </source>
</evidence>
<evidence type="ECO:0000256" key="7">
    <source>
        <dbReference type="ARBA" id="ARBA00023186"/>
    </source>
</evidence>
<feature type="compositionally biased region" description="Acidic residues" evidence="9">
    <location>
        <begin position="6559"/>
        <end position="6570"/>
    </location>
</feature>
<dbReference type="InterPro" id="IPR002035">
    <property type="entry name" value="VWF_A"/>
</dbReference>
<feature type="compositionally biased region" description="Basic and acidic residues" evidence="9">
    <location>
        <begin position="6571"/>
        <end position="6588"/>
    </location>
</feature>
<protein>
    <recommendedName>
        <fullName evidence="4">Midasin</fullName>
    </recommendedName>
</protein>